<gene>
    <name evidence="3" type="ORF">JX265_013546</name>
</gene>
<dbReference type="AlphaFoldDB" id="A0A9Q0AIL9"/>
<protein>
    <recommendedName>
        <fullName evidence="2">Beta-lactamase-related domain-containing protein</fullName>
    </recommendedName>
</protein>
<accession>A0A9Q0AIL9</accession>
<dbReference type="OrthoDB" id="5946976at2759"/>
<evidence type="ECO:0000259" key="2">
    <source>
        <dbReference type="Pfam" id="PF00144"/>
    </source>
</evidence>
<name>A0A9Q0AIL9_9PEZI</name>
<dbReference type="Proteomes" id="UP000829685">
    <property type="component" value="Unassembled WGS sequence"/>
</dbReference>
<evidence type="ECO:0000256" key="1">
    <source>
        <dbReference type="ARBA" id="ARBA00038215"/>
    </source>
</evidence>
<dbReference type="InterPro" id="IPR050491">
    <property type="entry name" value="AmpC-like"/>
</dbReference>
<evidence type="ECO:0000313" key="4">
    <source>
        <dbReference type="Proteomes" id="UP000829685"/>
    </source>
</evidence>
<dbReference type="PANTHER" id="PTHR46825:SF9">
    <property type="entry name" value="BETA-LACTAMASE-RELATED DOMAIN-CONTAINING PROTEIN"/>
    <property type="match status" value="1"/>
</dbReference>
<dbReference type="SUPFAM" id="SSF56601">
    <property type="entry name" value="beta-lactamase/transpeptidase-like"/>
    <property type="match status" value="1"/>
</dbReference>
<evidence type="ECO:0000313" key="3">
    <source>
        <dbReference type="EMBL" id="KAI1849843.1"/>
    </source>
</evidence>
<dbReference type="EMBL" id="JAFIMR010000074">
    <property type="protein sequence ID" value="KAI1849843.1"/>
    <property type="molecule type" value="Genomic_DNA"/>
</dbReference>
<dbReference type="Gene3D" id="3.40.710.10">
    <property type="entry name" value="DD-peptidase/beta-lactamase superfamily"/>
    <property type="match status" value="1"/>
</dbReference>
<organism evidence="3 4">
    <name type="scientific">Neoarthrinium moseri</name>
    <dbReference type="NCBI Taxonomy" id="1658444"/>
    <lineage>
        <taxon>Eukaryota</taxon>
        <taxon>Fungi</taxon>
        <taxon>Dikarya</taxon>
        <taxon>Ascomycota</taxon>
        <taxon>Pezizomycotina</taxon>
        <taxon>Sordariomycetes</taxon>
        <taxon>Xylariomycetidae</taxon>
        <taxon>Amphisphaeriales</taxon>
        <taxon>Apiosporaceae</taxon>
        <taxon>Neoarthrinium</taxon>
    </lineage>
</organism>
<sequence>MAPQLAARVALEAQLAALLENGIAAGVPGFAAAITSSKDLLWQSNAGLSDLLGSKPIDKDSSFGIGSITKTFVAVVILQLLDEGRLGLRDTVGRFLRPEVYRGIENAEGATVSDLLRHRAGVDSWEDDPVWIRDGRGDRLKVDHIWSKTEPLGYIRRPRIEAPDPGQWYYSNTNFTLLGLIIEAVTNSPAEEEIRRRILEPLGMEHTYMEGFEPPNSATVPRRYHWATSQFRDAAGINDAFEEVRDNIIDTTGSNLSTEWTAGGLVSSIPDMLKFCLALRDGKLLSPTSLGLMKDWKPTTESHDFGRGLFRVMAPDTGTKWIGHFGSVLGFTAGLVWQEEGDCAVCVLANVGTVHSEKVPSSAAGVVLRTNFLNIASRLAEHNP</sequence>
<dbReference type="InterPro" id="IPR012338">
    <property type="entry name" value="Beta-lactam/transpept-like"/>
</dbReference>
<comment type="similarity">
    <text evidence="1">Belongs to the peptidase S12 family.</text>
</comment>
<comment type="caution">
    <text evidence="3">The sequence shown here is derived from an EMBL/GenBank/DDBJ whole genome shotgun (WGS) entry which is preliminary data.</text>
</comment>
<keyword evidence="4" id="KW-1185">Reference proteome</keyword>
<dbReference type="Pfam" id="PF00144">
    <property type="entry name" value="Beta-lactamase"/>
    <property type="match status" value="1"/>
</dbReference>
<proteinExistence type="inferred from homology"/>
<feature type="domain" description="Beta-lactamase-related" evidence="2">
    <location>
        <begin position="16"/>
        <end position="352"/>
    </location>
</feature>
<dbReference type="PANTHER" id="PTHR46825">
    <property type="entry name" value="D-ALANYL-D-ALANINE-CARBOXYPEPTIDASE/ENDOPEPTIDASE AMPH"/>
    <property type="match status" value="1"/>
</dbReference>
<dbReference type="InterPro" id="IPR001466">
    <property type="entry name" value="Beta-lactam-related"/>
</dbReference>
<reference evidence="3" key="1">
    <citation type="submission" date="2021-03" db="EMBL/GenBank/DDBJ databases">
        <title>Revisited historic fungal species revealed as producer of novel bioactive compounds through whole genome sequencing and comparative genomics.</title>
        <authorList>
            <person name="Vignolle G.A."/>
            <person name="Hochenegger N."/>
            <person name="Mach R.L."/>
            <person name="Mach-Aigner A.R."/>
            <person name="Javad Rahimi M."/>
            <person name="Salim K.A."/>
            <person name="Chan C.M."/>
            <person name="Lim L.B.L."/>
            <person name="Cai F."/>
            <person name="Druzhinina I.S."/>
            <person name="U'Ren J.M."/>
            <person name="Derntl C."/>
        </authorList>
    </citation>
    <scope>NUCLEOTIDE SEQUENCE</scope>
    <source>
        <strain evidence="3">TUCIM 5799</strain>
    </source>
</reference>